<name>A0A1F7J6J5_9BACT</name>
<keyword evidence="1" id="KW-0472">Membrane</keyword>
<proteinExistence type="predicted"/>
<evidence type="ECO:0000313" key="2">
    <source>
        <dbReference type="EMBL" id="OGK51234.1"/>
    </source>
</evidence>
<keyword evidence="1" id="KW-1133">Transmembrane helix</keyword>
<accession>A0A1F7J6J5</accession>
<evidence type="ECO:0000256" key="1">
    <source>
        <dbReference type="SAM" id="Phobius"/>
    </source>
</evidence>
<dbReference type="AlphaFoldDB" id="A0A1F7J6J5"/>
<reference evidence="2 3" key="1">
    <citation type="journal article" date="2016" name="Nat. Commun.">
        <title>Thousands of microbial genomes shed light on interconnected biogeochemical processes in an aquifer system.</title>
        <authorList>
            <person name="Anantharaman K."/>
            <person name="Brown C.T."/>
            <person name="Hug L.A."/>
            <person name="Sharon I."/>
            <person name="Castelle C.J."/>
            <person name="Probst A.J."/>
            <person name="Thomas B.C."/>
            <person name="Singh A."/>
            <person name="Wilkins M.J."/>
            <person name="Karaoz U."/>
            <person name="Brodie E.L."/>
            <person name="Williams K.H."/>
            <person name="Hubbard S.S."/>
            <person name="Banfield J.F."/>
        </authorList>
    </citation>
    <scope>NUCLEOTIDE SEQUENCE [LARGE SCALE GENOMIC DNA]</scope>
</reference>
<feature type="transmembrane region" description="Helical" evidence="1">
    <location>
        <begin position="37"/>
        <end position="60"/>
    </location>
</feature>
<dbReference type="EMBL" id="MGAQ01000003">
    <property type="protein sequence ID" value="OGK51234.1"/>
    <property type="molecule type" value="Genomic_DNA"/>
</dbReference>
<dbReference type="Proteomes" id="UP000178558">
    <property type="component" value="Unassembled WGS sequence"/>
</dbReference>
<comment type="caution">
    <text evidence="2">The sequence shown here is derived from an EMBL/GenBank/DDBJ whole genome shotgun (WGS) entry which is preliminary data.</text>
</comment>
<organism evidence="2 3">
    <name type="scientific">Candidatus Roizmanbacteria bacterium RIFCSPLOWO2_01_FULL_40_42</name>
    <dbReference type="NCBI Taxonomy" id="1802066"/>
    <lineage>
        <taxon>Bacteria</taxon>
        <taxon>Candidatus Roizmaniibacteriota</taxon>
    </lineage>
</organism>
<feature type="transmembrane region" description="Helical" evidence="1">
    <location>
        <begin position="6"/>
        <end position="25"/>
    </location>
</feature>
<gene>
    <name evidence="2" type="ORF">A3B50_03380</name>
</gene>
<keyword evidence="1" id="KW-0812">Transmembrane</keyword>
<protein>
    <submittedName>
        <fullName evidence="2">Uncharacterized protein</fullName>
    </submittedName>
</protein>
<sequence>MIQFIFITTLVMMLVFYGLIIFAANRAHRQTKIPVPVVWQRIIAGALIFILASIVFIASVSP</sequence>
<evidence type="ECO:0000313" key="3">
    <source>
        <dbReference type="Proteomes" id="UP000178558"/>
    </source>
</evidence>